<dbReference type="RefSeq" id="WP_280937729.1">
    <property type="nucleotide sequence ID" value="NZ_CP123759.1"/>
</dbReference>
<keyword evidence="2" id="KW-1185">Reference proteome</keyword>
<dbReference type="Proteomes" id="UP001231859">
    <property type="component" value="Chromosome"/>
</dbReference>
<dbReference type="InterPro" id="IPR036388">
    <property type="entry name" value="WH-like_DNA-bd_sf"/>
</dbReference>
<dbReference type="SUPFAM" id="SSF46894">
    <property type="entry name" value="C-terminal effector domain of the bipartite response regulators"/>
    <property type="match status" value="1"/>
</dbReference>
<sequence>MKALTDQQLEIYKEVFPELTKDQIQIAILLALGVPEKNIADMRYATQDTIKKTILLIRKKYDVESKSSLLSVLQVKIFHTFLMSYQNSFNHAIP</sequence>
<gene>
    <name evidence="1" type="ORF">QG404_12010</name>
</gene>
<accession>A0ABY8P3X8</accession>
<evidence type="ECO:0000313" key="2">
    <source>
        <dbReference type="Proteomes" id="UP001231859"/>
    </source>
</evidence>
<reference evidence="1 2" key="1">
    <citation type="submission" date="2023-04" db="EMBL/GenBank/DDBJ databases">
        <title>Genome dynamics across the evolutionary transition to endosymbiosis.</title>
        <authorList>
            <person name="Siozios S."/>
            <person name="Nadal-Jimenez P."/>
            <person name="Azagi T."/>
            <person name="Sprong H."/>
            <person name="Frost C.L."/>
            <person name="Parratt S.R."/>
            <person name="Taylor G."/>
            <person name="Brettell L."/>
            <person name="Lew K.C."/>
            <person name="Croft L."/>
            <person name="King K.C."/>
            <person name="Brockhurst M.A."/>
            <person name="Hypsa V."/>
            <person name="Novakova E."/>
            <person name="Darby A.C."/>
            <person name="Hurst G.D.D."/>
        </authorList>
    </citation>
    <scope>NUCLEOTIDE SEQUENCE [LARGE SCALE GENOMIC DNA]</scope>
    <source>
        <strain evidence="2">aApi_AU</strain>
    </source>
</reference>
<organism evidence="1 2">
    <name type="scientific">Arsenophonus apicola</name>
    <dbReference type="NCBI Taxonomy" id="2879119"/>
    <lineage>
        <taxon>Bacteria</taxon>
        <taxon>Pseudomonadati</taxon>
        <taxon>Pseudomonadota</taxon>
        <taxon>Gammaproteobacteria</taxon>
        <taxon>Enterobacterales</taxon>
        <taxon>Morganellaceae</taxon>
        <taxon>Arsenophonus</taxon>
    </lineage>
</organism>
<dbReference type="Gene3D" id="1.10.10.10">
    <property type="entry name" value="Winged helix-like DNA-binding domain superfamily/Winged helix DNA-binding domain"/>
    <property type="match status" value="1"/>
</dbReference>
<dbReference type="EMBL" id="CP123759">
    <property type="protein sequence ID" value="WGO83059.1"/>
    <property type="molecule type" value="Genomic_DNA"/>
</dbReference>
<dbReference type="InterPro" id="IPR016032">
    <property type="entry name" value="Sig_transdc_resp-reg_C-effctor"/>
</dbReference>
<name>A0ABY8P3X8_9GAMM</name>
<protein>
    <submittedName>
        <fullName evidence="1">Transcriptional regulator</fullName>
    </submittedName>
</protein>
<proteinExistence type="predicted"/>
<evidence type="ECO:0000313" key="1">
    <source>
        <dbReference type="EMBL" id="WGO83059.1"/>
    </source>
</evidence>